<keyword evidence="1" id="KW-1133">Transmembrane helix</keyword>
<evidence type="ECO:0000313" key="2">
    <source>
        <dbReference type="EMBL" id="KAL3535956.1"/>
    </source>
</evidence>
<dbReference type="AlphaFoldDB" id="A0ABD3AXY9"/>
<keyword evidence="3" id="KW-1185">Reference proteome</keyword>
<reference evidence="2 3" key="1">
    <citation type="submission" date="2024-11" db="EMBL/GenBank/DDBJ databases">
        <title>A near-complete genome assembly of Cinchona calisaya.</title>
        <authorList>
            <person name="Lian D.C."/>
            <person name="Zhao X.W."/>
            <person name="Wei L."/>
        </authorList>
    </citation>
    <scope>NUCLEOTIDE SEQUENCE [LARGE SCALE GENOMIC DNA]</scope>
    <source>
        <tissue evidence="2">Nenye</tissue>
    </source>
</reference>
<organism evidence="2 3">
    <name type="scientific">Cinchona calisaya</name>
    <dbReference type="NCBI Taxonomy" id="153742"/>
    <lineage>
        <taxon>Eukaryota</taxon>
        <taxon>Viridiplantae</taxon>
        <taxon>Streptophyta</taxon>
        <taxon>Embryophyta</taxon>
        <taxon>Tracheophyta</taxon>
        <taxon>Spermatophyta</taxon>
        <taxon>Magnoliopsida</taxon>
        <taxon>eudicotyledons</taxon>
        <taxon>Gunneridae</taxon>
        <taxon>Pentapetalae</taxon>
        <taxon>asterids</taxon>
        <taxon>lamiids</taxon>
        <taxon>Gentianales</taxon>
        <taxon>Rubiaceae</taxon>
        <taxon>Cinchonoideae</taxon>
        <taxon>Cinchoneae</taxon>
        <taxon>Cinchona</taxon>
    </lineage>
</organism>
<evidence type="ECO:0000313" key="3">
    <source>
        <dbReference type="Proteomes" id="UP001630127"/>
    </source>
</evidence>
<proteinExistence type="predicted"/>
<name>A0ABD3AXY9_9GENT</name>
<keyword evidence="1" id="KW-0812">Transmembrane</keyword>
<comment type="caution">
    <text evidence="2">The sequence shown here is derived from an EMBL/GenBank/DDBJ whole genome shotgun (WGS) entry which is preliminary data.</text>
</comment>
<feature type="transmembrane region" description="Helical" evidence="1">
    <location>
        <begin position="30"/>
        <end position="48"/>
    </location>
</feature>
<keyword evidence="1" id="KW-0472">Membrane</keyword>
<gene>
    <name evidence="2" type="ORF">ACH5RR_004417</name>
</gene>
<dbReference type="Proteomes" id="UP001630127">
    <property type="component" value="Unassembled WGS sequence"/>
</dbReference>
<protein>
    <submittedName>
        <fullName evidence="2">Uncharacterized protein</fullName>
    </submittedName>
</protein>
<accession>A0ABD3AXY9</accession>
<evidence type="ECO:0000256" key="1">
    <source>
        <dbReference type="SAM" id="Phobius"/>
    </source>
</evidence>
<dbReference type="EMBL" id="JBJUIK010000002">
    <property type="protein sequence ID" value="KAL3535956.1"/>
    <property type="molecule type" value="Genomic_DNA"/>
</dbReference>
<feature type="transmembrane region" description="Helical" evidence="1">
    <location>
        <begin position="7"/>
        <end position="24"/>
    </location>
</feature>
<sequence length="100" mass="11688">MSGVGFGAFFFSNSNILFIFFVHNKNILTSQSYCLFLVTIATMTKAMLRKRRRSRITRTILRDFCDCIRMYRNGATTEPICSVCWALPLLWFTSVKFEKH</sequence>